<dbReference type="GO" id="GO:0006529">
    <property type="term" value="P:asparagine biosynthetic process"/>
    <property type="evidence" value="ECO:0007669"/>
    <property type="project" value="UniProtKB-KW"/>
</dbReference>
<dbReference type="NCBIfam" id="TIGR01536">
    <property type="entry name" value="asn_synth_AEB"/>
    <property type="match status" value="1"/>
</dbReference>
<evidence type="ECO:0000256" key="3">
    <source>
        <dbReference type="ARBA" id="ARBA00012737"/>
    </source>
</evidence>
<dbReference type="InterPro" id="IPR051786">
    <property type="entry name" value="ASN_synthetase/amidase"/>
</dbReference>
<dbReference type="PANTHER" id="PTHR43284">
    <property type="entry name" value="ASPARAGINE SYNTHETASE (GLUTAMINE-HYDROLYZING)"/>
    <property type="match status" value="1"/>
</dbReference>
<evidence type="ECO:0000256" key="5">
    <source>
        <dbReference type="ARBA" id="ARBA00022840"/>
    </source>
</evidence>
<dbReference type="InterPro" id="IPR014729">
    <property type="entry name" value="Rossmann-like_a/b/a_fold"/>
</dbReference>
<dbReference type="SUPFAM" id="SSF52402">
    <property type="entry name" value="Adenine nucleotide alpha hydrolases-like"/>
    <property type="match status" value="1"/>
</dbReference>
<comment type="caution">
    <text evidence="12">The sequence shown here is derived from an EMBL/GenBank/DDBJ whole genome shotgun (WGS) entry which is preliminary data.</text>
</comment>
<evidence type="ECO:0000256" key="4">
    <source>
        <dbReference type="ARBA" id="ARBA00022741"/>
    </source>
</evidence>
<dbReference type="InterPro" id="IPR029055">
    <property type="entry name" value="Ntn_hydrolases_N"/>
</dbReference>
<feature type="site" description="Important for beta-aspartyl-AMP intermediate formation" evidence="10">
    <location>
        <position position="366"/>
    </location>
</feature>
<dbReference type="GO" id="GO:0004066">
    <property type="term" value="F:asparagine synthase (glutamine-hydrolyzing) activity"/>
    <property type="evidence" value="ECO:0007669"/>
    <property type="project" value="UniProtKB-EC"/>
</dbReference>
<dbReference type="CDD" id="cd00712">
    <property type="entry name" value="AsnB"/>
    <property type="match status" value="1"/>
</dbReference>
<feature type="active site" description="For GATase activity" evidence="8">
    <location>
        <position position="2"/>
    </location>
</feature>
<feature type="binding site" evidence="9">
    <location>
        <position position="265"/>
    </location>
    <ligand>
        <name>ATP</name>
        <dbReference type="ChEBI" id="CHEBI:30616"/>
    </ligand>
</feature>
<dbReference type="CDD" id="cd01991">
    <property type="entry name" value="Asn_synthase_B_C"/>
    <property type="match status" value="1"/>
</dbReference>
<evidence type="ECO:0000256" key="10">
    <source>
        <dbReference type="PIRSR" id="PIRSR001589-3"/>
    </source>
</evidence>
<feature type="domain" description="Glutamine amidotransferase type-2" evidence="11">
    <location>
        <begin position="2"/>
        <end position="214"/>
    </location>
</feature>
<evidence type="ECO:0000256" key="6">
    <source>
        <dbReference type="ARBA" id="ARBA00022962"/>
    </source>
</evidence>
<evidence type="ECO:0000256" key="7">
    <source>
        <dbReference type="ARBA" id="ARBA00048741"/>
    </source>
</evidence>
<dbReference type="Gene3D" id="3.40.50.620">
    <property type="entry name" value="HUPs"/>
    <property type="match status" value="1"/>
</dbReference>
<gene>
    <name evidence="12" type="ORF">BLL52_0614</name>
</gene>
<keyword evidence="4 9" id="KW-0547">Nucleotide-binding</keyword>
<evidence type="ECO:0000256" key="2">
    <source>
        <dbReference type="ARBA" id="ARBA00005752"/>
    </source>
</evidence>
<organism evidence="12 13">
    <name type="scientific">Rhodoferax antarcticus ANT.BR</name>
    <dbReference type="NCBI Taxonomy" id="1111071"/>
    <lineage>
        <taxon>Bacteria</taxon>
        <taxon>Pseudomonadati</taxon>
        <taxon>Pseudomonadota</taxon>
        <taxon>Betaproteobacteria</taxon>
        <taxon>Burkholderiales</taxon>
        <taxon>Comamonadaceae</taxon>
        <taxon>Rhodoferax</taxon>
    </lineage>
</organism>
<dbReference type="AlphaFoldDB" id="A0A1Q8YJW2"/>
<dbReference type="InterPro" id="IPR017932">
    <property type="entry name" value="GATase_2_dom"/>
</dbReference>
<comment type="catalytic activity">
    <reaction evidence="7">
        <text>L-aspartate + L-glutamine + ATP + H2O = L-asparagine + L-glutamate + AMP + diphosphate + H(+)</text>
        <dbReference type="Rhea" id="RHEA:12228"/>
        <dbReference type="ChEBI" id="CHEBI:15377"/>
        <dbReference type="ChEBI" id="CHEBI:15378"/>
        <dbReference type="ChEBI" id="CHEBI:29985"/>
        <dbReference type="ChEBI" id="CHEBI:29991"/>
        <dbReference type="ChEBI" id="CHEBI:30616"/>
        <dbReference type="ChEBI" id="CHEBI:33019"/>
        <dbReference type="ChEBI" id="CHEBI:58048"/>
        <dbReference type="ChEBI" id="CHEBI:58359"/>
        <dbReference type="ChEBI" id="CHEBI:456215"/>
        <dbReference type="EC" id="6.3.5.4"/>
    </reaction>
</comment>
<dbReference type="SUPFAM" id="SSF56235">
    <property type="entry name" value="N-terminal nucleophile aminohydrolases (Ntn hydrolases)"/>
    <property type="match status" value="1"/>
</dbReference>
<accession>A0A1Q8YJW2</accession>
<dbReference type="Pfam" id="PF00733">
    <property type="entry name" value="Asn_synthase"/>
    <property type="match status" value="1"/>
</dbReference>
<reference evidence="12 13" key="1">
    <citation type="submission" date="2017-01" db="EMBL/GenBank/DDBJ databases">
        <title>Genome sequence of Rhodoferax antarcticus ANT.BR, a psychrophilic purple nonsulfur bacterium from an Antarctic microbial mat.</title>
        <authorList>
            <person name="Baker J."/>
            <person name="Riester C."/>
            <person name="Skinner B."/>
            <person name="Newell A."/>
            <person name="Swingley W."/>
            <person name="Madigan M."/>
            <person name="Jung D."/>
            <person name="Asao M."/>
            <person name="Chen M."/>
            <person name="Loughlin P."/>
            <person name="Pan H."/>
            <person name="Lin S."/>
            <person name="Li N."/>
            <person name="Shaw J."/>
            <person name="Prado M."/>
            <person name="Sherman C."/>
            <person name="Li X."/>
            <person name="Tang J."/>
            <person name="Blankenship R."/>
            <person name="Zhao T."/>
            <person name="Touchman J."/>
            <person name="Sattley M."/>
        </authorList>
    </citation>
    <scope>NUCLEOTIDE SEQUENCE [LARGE SCALE GENOMIC DNA]</scope>
    <source>
        <strain evidence="12 13">ANT.BR</strain>
    </source>
</reference>
<protein>
    <recommendedName>
        <fullName evidence="3">asparagine synthase (glutamine-hydrolyzing)</fullName>
        <ecNumber evidence="3">6.3.5.4</ecNumber>
    </recommendedName>
</protein>
<dbReference type="PANTHER" id="PTHR43284:SF1">
    <property type="entry name" value="ASPARAGINE SYNTHETASE"/>
    <property type="match status" value="1"/>
</dbReference>
<dbReference type="PIRSF" id="PIRSF001589">
    <property type="entry name" value="Asn_synthetase_glu-h"/>
    <property type="match status" value="1"/>
</dbReference>
<keyword evidence="8" id="KW-0028">Amino-acid biosynthesis</keyword>
<keyword evidence="5 9" id="KW-0067">ATP-binding</keyword>
<dbReference type="EMBL" id="MSYM01000005">
    <property type="protein sequence ID" value="OLP08326.1"/>
    <property type="molecule type" value="Genomic_DNA"/>
</dbReference>
<keyword evidence="6 8" id="KW-0315">Glutamine amidotransferase</keyword>
<keyword evidence="8" id="KW-0061">Asparagine biosynthesis</keyword>
<evidence type="ECO:0000313" key="13">
    <source>
        <dbReference type="Proteomes" id="UP000185911"/>
    </source>
</evidence>
<dbReference type="InterPro" id="IPR033738">
    <property type="entry name" value="AsnB_N"/>
</dbReference>
<dbReference type="RefSeq" id="WP_075585190.1">
    <property type="nucleotide sequence ID" value="NZ_MSYM01000005.1"/>
</dbReference>
<comment type="pathway">
    <text evidence="1">Amino-acid biosynthesis; L-asparagine biosynthesis; L-asparagine from L-aspartate (L-Gln route): step 1/1.</text>
</comment>
<dbReference type="InterPro" id="IPR006426">
    <property type="entry name" value="Asn_synth_AEB"/>
</dbReference>
<dbReference type="PROSITE" id="PS51278">
    <property type="entry name" value="GATASE_TYPE_2"/>
    <property type="match status" value="1"/>
</dbReference>
<feature type="binding site" evidence="9">
    <location>
        <position position="101"/>
    </location>
    <ligand>
        <name>L-glutamine</name>
        <dbReference type="ChEBI" id="CHEBI:58359"/>
    </ligand>
</feature>
<feature type="binding site" evidence="9">
    <location>
        <position position="292"/>
    </location>
    <ligand>
        <name>ATP</name>
        <dbReference type="ChEBI" id="CHEBI:30616"/>
    </ligand>
</feature>
<dbReference type="EC" id="6.3.5.4" evidence="3"/>
<dbReference type="GO" id="GO:0005829">
    <property type="term" value="C:cytosol"/>
    <property type="evidence" value="ECO:0007669"/>
    <property type="project" value="TreeGrafter"/>
</dbReference>
<dbReference type="Gene3D" id="3.60.20.10">
    <property type="entry name" value="Glutamine Phosphoribosylpyrophosphate, subunit 1, domain 1"/>
    <property type="match status" value="1"/>
</dbReference>
<evidence type="ECO:0000256" key="1">
    <source>
        <dbReference type="ARBA" id="ARBA00005187"/>
    </source>
</evidence>
<name>A0A1Q8YJW2_9BURK</name>
<sequence length="620" mass="68121">MCGIYGEVSIIGSLKKSWWRHGDTALIHRGPDASGTWISGCGRVGLGHRRLSVIDLSETSRQPMRSPDGRYTIVFNGELYNFAEIRRELQSLGHRFVSTGDTEVLIAAYTVWGEACLSRLNGMFAFAIHDKGTSTVPASLFFARDRAGEKPFYFSHSPNEFRFASEVKALAHSGNINLQALNHYLSLGYVPADLCLFEGVHKLPPAHWGRLDLMTGELITRRYWALPANQPLVTANGEALADEAGALLEDSVRLRLVADVPVGVLLSGGLDSSLVVAAAARVSSTPVETFTIALPGSSLDEAHHAEKVASYFGTRHHVLPLDKPSLNLLDGLAPFVDEPIADSSILPAWLVFGLARKQVTVALGGDGGDELFGGYSDYTTSMADARRWGWVPPPVLRSLAGAASLLPAGVRGRNRVASLRGGAYQQLIWGRPYFDSQLRRRVLKSGALAELGAGLEAPERFLLDLFHQGTDPLDNMTRTHFGSILPDDFLVKVDRASMAHSLEVRAPFLDHRLIEFAFGRVPSNWKVHGGESRRLERMLAKRWLPPDLDINRKQGFSIPINEWLRSEGERGLMARMEGLPSMINLDEVRRLVRGHIAGRANGGRLFALLMLAIAMRNIHP</sequence>
<dbReference type="GO" id="GO:0005524">
    <property type="term" value="F:ATP binding"/>
    <property type="evidence" value="ECO:0007669"/>
    <property type="project" value="UniProtKB-KW"/>
</dbReference>
<keyword evidence="13" id="KW-1185">Reference proteome</keyword>
<evidence type="ECO:0000256" key="9">
    <source>
        <dbReference type="PIRSR" id="PIRSR001589-2"/>
    </source>
</evidence>
<evidence type="ECO:0000313" key="12">
    <source>
        <dbReference type="EMBL" id="OLP08326.1"/>
    </source>
</evidence>
<dbReference type="InterPro" id="IPR001962">
    <property type="entry name" value="Asn_synthase"/>
</dbReference>
<dbReference type="Proteomes" id="UP000185911">
    <property type="component" value="Unassembled WGS sequence"/>
</dbReference>
<dbReference type="Pfam" id="PF13537">
    <property type="entry name" value="GATase_7"/>
    <property type="match status" value="1"/>
</dbReference>
<dbReference type="STRING" id="81479.RA876_17070"/>
<evidence type="ECO:0000256" key="8">
    <source>
        <dbReference type="PIRSR" id="PIRSR001589-1"/>
    </source>
</evidence>
<evidence type="ECO:0000259" key="11">
    <source>
        <dbReference type="PROSITE" id="PS51278"/>
    </source>
</evidence>
<comment type="similarity">
    <text evidence="2">Belongs to the asparagine synthetase family.</text>
</comment>
<proteinExistence type="inferred from homology"/>